<protein>
    <submittedName>
        <fullName evidence="1">Uncharacterized protein</fullName>
    </submittedName>
</protein>
<organism evidence="1 2">
    <name type="scientific">Leptosia nina</name>
    <dbReference type="NCBI Taxonomy" id="320188"/>
    <lineage>
        <taxon>Eukaryota</taxon>
        <taxon>Metazoa</taxon>
        <taxon>Ecdysozoa</taxon>
        <taxon>Arthropoda</taxon>
        <taxon>Hexapoda</taxon>
        <taxon>Insecta</taxon>
        <taxon>Pterygota</taxon>
        <taxon>Neoptera</taxon>
        <taxon>Endopterygota</taxon>
        <taxon>Lepidoptera</taxon>
        <taxon>Glossata</taxon>
        <taxon>Ditrysia</taxon>
        <taxon>Papilionoidea</taxon>
        <taxon>Pieridae</taxon>
        <taxon>Pierinae</taxon>
        <taxon>Leptosia</taxon>
    </lineage>
</organism>
<dbReference type="AlphaFoldDB" id="A0AAV1J014"/>
<name>A0AAV1J014_9NEOP</name>
<evidence type="ECO:0000313" key="1">
    <source>
        <dbReference type="EMBL" id="CAK1542453.1"/>
    </source>
</evidence>
<comment type="caution">
    <text evidence="1">The sequence shown here is derived from an EMBL/GenBank/DDBJ whole genome shotgun (WGS) entry which is preliminary data.</text>
</comment>
<reference evidence="1 2" key="1">
    <citation type="submission" date="2023-11" db="EMBL/GenBank/DDBJ databases">
        <authorList>
            <person name="Okamura Y."/>
        </authorList>
    </citation>
    <scope>NUCLEOTIDE SEQUENCE [LARGE SCALE GENOMIC DNA]</scope>
</reference>
<proteinExistence type="predicted"/>
<accession>A0AAV1J014</accession>
<evidence type="ECO:0000313" key="2">
    <source>
        <dbReference type="Proteomes" id="UP001497472"/>
    </source>
</evidence>
<dbReference type="Proteomes" id="UP001497472">
    <property type="component" value="Unassembled WGS sequence"/>
</dbReference>
<keyword evidence="2" id="KW-1185">Reference proteome</keyword>
<gene>
    <name evidence="1" type="ORF">LNINA_LOCUS2349</name>
</gene>
<dbReference type="EMBL" id="CAVLEF010000003">
    <property type="protein sequence ID" value="CAK1542453.1"/>
    <property type="molecule type" value="Genomic_DNA"/>
</dbReference>
<sequence>MLEDFVQRTKLYEYCMFKRDIFQQEIASDDYFKPDKTFGSGFGVKDLFFDSPIVHPNYWQEKPNKKLVSTEDNKQELPKLGYHGKDKYKYAFHEPWKPLDRLGLLAQAEKDETGKSADLDVPKQITP</sequence>